<dbReference type="SFLD" id="SFLDS00029">
    <property type="entry name" value="Radical_SAM"/>
    <property type="match status" value="1"/>
</dbReference>
<evidence type="ECO:0000256" key="1">
    <source>
        <dbReference type="ARBA" id="ARBA00022691"/>
    </source>
</evidence>
<name>A0A2H0X7G7_UNCKA</name>
<evidence type="ECO:0000313" key="6">
    <source>
        <dbReference type="EMBL" id="PIS20870.1"/>
    </source>
</evidence>
<dbReference type="GO" id="GO:0051536">
    <property type="term" value="F:iron-sulfur cluster binding"/>
    <property type="evidence" value="ECO:0007669"/>
    <property type="project" value="UniProtKB-KW"/>
</dbReference>
<feature type="domain" description="Radical SAM core" evidence="5">
    <location>
        <begin position="122"/>
        <end position="201"/>
    </location>
</feature>
<keyword evidence="1" id="KW-0949">S-adenosyl-L-methionine</keyword>
<dbReference type="Pfam" id="PF04055">
    <property type="entry name" value="Radical_SAM"/>
    <property type="match status" value="1"/>
</dbReference>
<keyword evidence="4" id="KW-0411">Iron-sulfur</keyword>
<accession>A0A2H0X7G7</accession>
<dbReference type="Gene3D" id="3.20.20.70">
    <property type="entry name" value="Aldolase class I"/>
    <property type="match status" value="1"/>
</dbReference>
<sequence>MLPEGSNTTIEPPRTRKSTGLNTLQGIMEYRVAPDQLVRSTWSSSSLLRINEVMDRTGIDSLFENGKIDKPIESKVKALVQGKAELVVNEKTPKINLILEIEEEIPEGVDKNIFWKNVVALQMTYGCNGGCRFCMFGSKENSGIQAVFTKESVEKAIEKINEAGGEALLYLDSDPLDDPDLPEIAKHEREITGKSTFISTSIPEGSISTFVELARMGYEHHMATKGTGTLDENYPKGPITIRLSVGKHNIKRAQYAIVTAMKTLVEEGATLEDTVQSIDHIILEVADRTEHNYLLGNDIEHPGRSSYEVLSPTCLDGIVAAPEKTYKEEGNYKAKANQIMMTAATKYSSSGVYYAKLEESQELIQRVDIHDYRRQDNTLGEEKYHRFINLGCMLPVIKAISGEDFELKDPVENVCLHLSRDALTYATLMRDIRDAYFPEKLTPLDEEYFTRVTQEYGERKKRLGKYKEEVERIKDSGTNGAIIEKIEYYEELATVFEEGMDILVEQIKEKRPTHEIRALCFCILNSNPDNIDKLPESITIVGDAIKHIQDRKLEGEDAQKLWAQELSKIWPEDQIPEWARR</sequence>
<dbReference type="AlphaFoldDB" id="A0A2H0X7G7"/>
<evidence type="ECO:0000256" key="4">
    <source>
        <dbReference type="ARBA" id="ARBA00023014"/>
    </source>
</evidence>
<proteinExistence type="predicted"/>
<organism evidence="6 7">
    <name type="scientific">candidate division WWE3 bacterium CG08_land_8_20_14_0_20_43_13</name>
    <dbReference type="NCBI Taxonomy" id="1975087"/>
    <lineage>
        <taxon>Bacteria</taxon>
        <taxon>Katanobacteria</taxon>
    </lineage>
</organism>
<evidence type="ECO:0000259" key="5">
    <source>
        <dbReference type="Pfam" id="PF04055"/>
    </source>
</evidence>
<evidence type="ECO:0000313" key="7">
    <source>
        <dbReference type="Proteomes" id="UP000231414"/>
    </source>
</evidence>
<dbReference type="InterPro" id="IPR007197">
    <property type="entry name" value="rSAM"/>
</dbReference>
<comment type="caution">
    <text evidence="6">The sequence shown here is derived from an EMBL/GenBank/DDBJ whole genome shotgun (WGS) entry which is preliminary data.</text>
</comment>
<dbReference type="GO" id="GO:0003824">
    <property type="term" value="F:catalytic activity"/>
    <property type="evidence" value="ECO:0007669"/>
    <property type="project" value="InterPro"/>
</dbReference>
<dbReference type="Proteomes" id="UP000231414">
    <property type="component" value="Unassembled WGS sequence"/>
</dbReference>
<dbReference type="SUPFAM" id="SSF102114">
    <property type="entry name" value="Radical SAM enzymes"/>
    <property type="match status" value="1"/>
</dbReference>
<evidence type="ECO:0000256" key="3">
    <source>
        <dbReference type="ARBA" id="ARBA00023004"/>
    </source>
</evidence>
<reference evidence="7" key="1">
    <citation type="submission" date="2017-09" db="EMBL/GenBank/DDBJ databases">
        <title>Depth-based differentiation of microbial function through sediment-hosted aquifers and enrichment of novel symbionts in the deep terrestrial subsurface.</title>
        <authorList>
            <person name="Probst A.J."/>
            <person name="Ladd B."/>
            <person name="Jarett J.K."/>
            <person name="Geller-Mcgrath D.E."/>
            <person name="Sieber C.M.K."/>
            <person name="Emerson J.B."/>
            <person name="Anantharaman K."/>
            <person name="Thomas B.C."/>
            <person name="Malmstrom R."/>
            <person name="Stieglmeier M."/>
            <person name="Klingl A."/>
            <person name="Woyke T."/>
            <person name="Ryan C.M."/>
            <person name="Banfield J.F."/>
        </authorList>
    </citation>
    <scope>NUCLEOTIDE SEQUENCE [LARGE SCALE GENOMIC DNA]</scope>
</reference>
<dbReference type="InterPro" id="IPR013785">
    <property type="entry name" value="Aldolase_TIM"/>
</dbReference>
<dbReference type="GO" id="GO:0046872">
    <property type="term" value="F:metal ion binding"/>
    <property type="evidence" value="ECO:0007669"/>
    <property type="project" value="UniProtKB-KW"/>
</dbReference>
<evidence type="ECO:0000256" key="2">
    <source>
        <dbReference type="ARBA" id="ARBA00022723"/>
    </source>
</evidence>
<gene>
    <name evidence="6" type="ORF">COT52_01555</name>
</gene>
<dbReference type="EMBL" id="PEYW01000023">
    <property type="protein sequence ID" value="PIS20870.1"/>
    <property type="molecule type" value="Genomic_DNA"/>
</dbReference>
<dbReference type="InterPro" id="IPR058240">
    <property type="entry name" value="rSAM_sf"/>
</dbReference>
<keyword evidence="3" id="KW-0408">Iron</keyword>
<keyword evidence="2" id="KW-0479">Metal-binding</keyword>
<protein>
    <recommendedName>
        <fullName evidence="5">Radical SAM core domain-containing protein</fullName>
    </recommendedName>
</protein>